<dbReference type="Gene3D" id="3.30.470.10">
    <property type="match status" value="1"/>
</dbReference>
<accession>A0A7M2WYH3</accession>
<dbReference type="CDD" id="cd00449">
    <property type="entry name" value="PLPDE_IV"/>
    <property type="match status" value="1"/>
</dbReference>
<evidence type="ECO:0000313" key="2">
    <source>
        <dbReference type="EMBL" id="QOV89881.1"/>
    </source>
</evidence>
<dbReference type="GO" id="GO:0005829">
    <property type="term" value="C:cytosol"/>
    <property type="evidence" value="ECO:0007669"/>
    <property type="project" value="TreeGrafter"/>
</dbReference>
<dbReference type="GO" id="GO:0008696">
    <property type="term" value="F:4-amino-4-deoxychorismate lyase activity"/>
    <property type="evidence" value="ECO:0007669"/>
    <property type="project" value="TreeGrafter"/>
</dbReference>
<dbReference type="Gene3D" id="3.20.10.10">
    <property type="entry name" value="D-amino Acid Aminotransferase, subunit A, domain 2"/>
    <property type="match status" value="1"/>
</dbReference>
<keyword evidence="2" id="KW-0808">Transferase</keyword>
<dbReference type="PANTHER" id="PTHR42743:SF2">
    <property type="entry name" value="AMINODEOXYCHORISMATE LYASE"/>
    <property type="match status" value="1"/>
</dbReference>
<dbReference type="AlphaFoldDB" id="A0A7M2WYH3"/>
<dbReference type="GO" id="GO:0008153">
    <property type="term" value="P:4-aminobenzoate biosynthetic process"/>
    <property type="evidence" value="ECO:0007669"/>
    <property type="project" value="TreeGrafter"/>
</dbReference>
<dbReference type="InterPro" id="IPR043132">
    <property type="entry name" value="BCAT-like_C"/>
</dbReference>
<dbReference type="Proteomes" id="UP000593765">
    <property type="component" value="Chromosome"/>
</dbReference>
<dbReference type="KEGG" id="hbs:IPV69_00455"/>
<gene>
    <name evidence="2" type="ORF">IPV69_00455</name>
</gene>
<dbReference type="InterPro" id="IPR050571">
    <property type="entry name" value="Class-IV_PLP-Dep_Aminotrnsfr"/>
</dbReference>
<comment type="similarity">
    <text evidence="1">Belongs to the class-IV pyridoxal-phosphate-dependent aminotransferase family.</text>
</comment>
<evidence type="ECO:0000256" key="1">
    <source>
        <dbReference type="ARBA" id="ARBA00009320"/>
    </source>
</evidence>
<protein>
    <submittedName>
        <fullName evidence="2">Aminotransferase class IV family protein</fullName>
    </submittedName>
</protein>
<proteinExistence type="inferred from homology"/>
<keyword evidence="2" id="KW-0032">Aminotransferase</keyword>
<dbReference type="InterPro" id="IPR001544">
    <property type="entry name" value="Aminotrans_IV"/>
</dbReference>
<dbReference type="Pfam" id="PF01063">
    <property type="entry name" value="Aminotran_4"/>
    <property type="match status" value="1"/>
</dbReference>
<dbReference type="EMBL" id="CP063458">
    <property type="protein sequence ID" value="QOV89881.1"/>
    <property type="molecule type" value="Genomic_DNA"/>
</dbReference>
<keyword evidence="3" id="KW-1185">Reference proteome</keyword>
<dbReference type="InterPro" id="IPR043131">
    <property type="entry name" value="BCAT-like_N"/>
</dbReference>
<reference evidence="2 3" key="1">
    <citation type="submission" date="2020-10" db="EMBL/GenBank/DDBJ databases">
        <title>Wide distribution of Phycisphaera-like planctomycetes from WD2101 soil group in peatlands and genome analysis of the first cultivated representative.</title>
        <authorList>
            <person name="Dedysh S.N."/>
            <person name="Beletsky A.V."/>
            <person name="Ivanova A."/>
            <person name="Kulichevskaya I.S."/>
            <person name="Suzina N.E."/>
            <person name="Philippov D.A."/>
            <person name="Rakitin A.L."/>
            <person name="Mardanov A.V."/>
            <person name="Ravin N.V."/>
        </authorList>
    </citation>
    <scope>NUCLEOTIDE SEQUENCE [LARGE SCALE GENOMIC DNA]</scope>
    <source>
        <strain evidence="2 3">M1803</strain>
    </source>
</reference>
<dbReference type="SUPFAM" id="SSF56752">
    <property type="entry name" value="D-aminoacid aminotransferase-like PLP-dependent enzymes"/>
    <property type="match status" value="1"/>
</dbReference>
<dbReference type="RefSeq" id="WP_206292941.1">
    <property type="nucleotide sequence ID" value="NZ_CP063458.1"/>
</dbReference>
<sequence>MSFAWINGSFIDEESATISIRDTGLLHAAGVFTTMRAYGGSVFMLDRHLARVRESCDALFVPLQQRDEAIAAATTELLQRNGLAEARLRLTVTRGRATQDPLHGMRLEPTVLLTAAPLEPYPQEYYQKGMTVIVLDEQKLNPYDLQAGHKTLNYFSRLSALKEANRRQAGEALWFNVHNYLQCGSITNVLIVKDGRLVTPPTNEELREESIRQLTPYPKSNVLPGVTRSVVFDLAAEAGIEVVKRGVSISDLLEADEVFITNSNMGIMPVCRIERKAIGGDKPGKVTLGLMEAYAEAVAQSD</sequence>
<dbReference type="InterPro" id="IPR036038">
    <property type="entry name" value="Aminotransferase-like"/>
</dbReference>
<dbReference type="PANTHER" id="PTHR42743">
    <property type="entry name" value="AMINO-ACID AMINOTRANSFERASE"/>
    <property type="match status" value="1"/>
</dbReference>
<name>A0A7M2WYH3_9BACT</name>
<dbReference type="GO" id="GO:0008483">
    <property type="term" value="F:transaminase activity"/>
    <property type="evidence" value="ECO:0007669"/>
    <property type="project" value="UniProtKB-KW"/>
</dbReference>
<organism evidence="2 3">
    <name type="scientific">Humisphaera borealis</name>
    <dbReference type="NCBI Taxonomy" id="2807512"/>
    <lineage>
        <taxon>Bacteria</taxon>
        <taxon>Pseudomonadati</taxon>
        <taxon>Planctomycetota</taxon>
        <taxon>Phycisphaerae</taxon>
        <taxon>Tepidisphaerales</taxon>
        <taxon>Tepidisphaeraceae</taxon>
        <taxon>Humisphaera</taxon>
    </lineage>
</organism>
<evidence type="ECO:0000313" key="3">
    <source>
        <dbReference type="Proteomes" id="UP000593765"/>
    </source>
</evidence>